<dbReference type="Gene3D" id="3.90.550.10">
    <property type="entry name" value="Spore Coat Polysaccharide Biosynthesis Protein SpsA, Chain A"/>
    <property type="match status" value="1"/>
</dbReference>
<dbReference type="PANTHER" id="PTHR43685">
    <property type="entry name" value="GLYCOSYLTRANSFERASE"/>
    <property type="match status" value="1"/>
</dbReference>
<protein>
    <submittedName>
        <fullName evidence="3">Glycosyltransferase</fullName>
    </submittedName>
</protein>
<dbReference type="InterPro" id="IPR050834">
    <property type="entry name" value="Glycosyltransf_2"/>
</dbReference>
<evidence type="ECO:0000259" key="2">
    <source>
        <dbReference type="Pfam" id="PF00535"/>
    </source>
</evidence>
<feature type="compositionally biased region" description="Basic and acidic residues" evidence="1">
    <location>
        <begin position="663"/>
        <end position="679"/>
    </location>
</feature>
<evidence type="ECO:0000313" key="3">
    <source>
        <dbReference type="EMBL" id="UZF87276.1"/>
    </source>
</evidence>
<gene>
    <name evidence="3" type="ORF">NWE54_00285</name>
</gene>
<dbReference type="AlphaFoldDB" id="A0A9E7ZUB6"/>
<sequence length="706" mass="77073">MRTTLTSALRDLSGRLRKLAATLRFFRPAARLRRNPAFDGPWYRAAHPDSAGWDAAVHFLAIGAGSGYRPHALFDGEWWRERRGEGCHTNPFLDYLDAPERWTLSPSPYLVVKADAGASPQSDDASPLGLYRASDGHAGLERSSLFDPEFYARNNPDVVAAGFDLLLHFIENGGREGRSPCVCFDAFHYLSTNSDVKHRGDEPLRHFLMRGARQGRTPHRAIDPAVLMADSQQTGLSNALAEYQASGRHGLAAYTHPRLPPPGAAAPLFDDWPWHRGSPAFAEGRLLVLLAGAPQEALTALSASAADGRSPALWAVALDPESTPLLDSGTFPSLSLSHETPASLRALLRAAAFAGPAIEVLVIAPPGHIAHSLVAEREGLRRFSPPPHAGAFSPGKPLTISVVVPSYNHAAFIEQRLGSILAQRRAPCEIIVIDDASQDDSVALARAFAASAGVPVQVIARAQNSGSPFAAWAEGARLAKGDLLWIAESDDVADPRLLERLAPFLENDARIVMAYCQSAAIGRHGEWLADDHLFYTDDVDPRRWEKPYNVSGEAEIASALAIKNTIPNVSAVLFRRHDLAEIAPALSKDRYCGDWRAYAMLAERGSIGYSPEALNHTRRHADNLTMAGERNARALREAQDIRLWLCRRTGMPKGTIRASFKQHQRETRLQRERHGRPDGDCATATLSEDYGSWLSLQGPDETARPL</sequence>
<dbReference type="InterPro" id="IPR001173">
    <property type="entry name" value="Glyco_trans_2-like"/>
</dbReference>
<proteinExistence type="predicted"/>
<dbReference type="GO" id="GO:0044010">
    <property type="term" value="P:single-species biofilm formation"/>
    <property type="evidence" value="ECO:0007669"/>
    <property type="project" value="TreeGrafter"/>
</dbReference>
<dbReference type="PANTHER" id="PTHR43685:SF2">
    <property type="entry name" value="GLYCOSYLTRANSFERASE 2-LIKE DOMAIN-CONTAINING PROTEIN"/>
    <property type="match status" value="1"/>
</dbReference>
<evidence type="ECO:0000256" key="1">
    <source>
        <dbReference type="SAM" id="MobiDB-lite"/>
    </source>
</evidence>
<dbReference type="EMBL" id="CP102774">
    <property type="protein sequence ID" value="UZF87276.1"/>
    <property type="molecule type" value="Genomic_DNA"/>
</dbReference>
<dbReference type="Pfam" id="PF00535">
    <property type="entry name" value="Glycos_transf_2"/>
    <property type="match status" value="1"/>
</dbReference>
<feature type="domain" description="Glycosyltransferase 2-like" evidence="2">
    <location>
        <begin position="401"/>
        <end position="540"/>
    </location>
</feature>
<feature type="region of interest" description="Disordered" evidence="1">
    <location>
        <begin position="656"/>
        <end position="681"/>
    </location>
</feature>
<dbReference type="SUPFAM" id="SSF53448">
    <property type="entry name" value="Nucleotide-diphospho-sugar transferases"/>
    <property type="match status" value="1"/>
</dbReference>
<dbReference type="InterPro" id="IPR029044">
    <property type="entry name" value="Nucleotide-diphossugar_trans"/>
</dbReference>
<dbReference type="CDD" id="cd00761">
    <property type="entry name" value="Glyco_tranf_GTA_type"/>
    <property type="match status" value="1"/>
</dbReference>
<reference evidence="3" key="1">
    <citation type="submission" date="2022-08" db="EMBL/GenBank/DDBJ databases">
        <title>Complete Genome Sequences of 2 Bosea sp. soil isolates.</title>
        <authorList>
            <person name="Alvarez Arevalo M."/>
            <person name="Sterndorff E.B."/>
            <person name="Faurdal D."/>
            <person name="Joergensen T.S."/>
            <person name="Weber T."/>
        </authorList>
    </citation>
    <scope>NUCLEOTIDE SEQUENCE</scope>
    <source>
        <strain evidence="3">NBC_00436</strain>
    </source>
</reference>
<name>A0A9E7ZUB6_9HYPH</name>
<organism evidence="3">
    <name type="scientific">Bosea sp. NBC_00436</name>
    <dbReference type="NCBI Taxonomy" id="2969620"/>
    <lineage>
        <taxon>Bacteria</taxon>
        <taxon>Pseudomonadati</taxon>
        <taxon>Pseudomonadota</taxon>
        <taxon>Alphaproteobacteria</taxon>
        <taxon>Hyphomicrobiales</taxon>
        <taxon>Boseaceae</taxon>
        <taxon>Bosea</taxon>
    </lineage>
</organism>
<accession>A0A9E7ZUB6</accession>